<reference evidence="1 2" key="1">
    <citation type="submission" date="2016-03" db="EMBL/GenBank/DDBJ databases">
        <title>Niastella vici sp. nov., isolated from farmland soil.</title>
        <authorList>
            <person name="Chen L."/>
            <person name="Wang D."/>
            <person name="Yang S."/>
            <person name="Wang G."/>
        </authorList>
    </citation>
    <scope>NUCLEOTIDE SEQUENCE [LARGE SCALE GENOMIC DNA]</scope>
    <source>
        <strain evidence="1 2">DJ57</strain>
    </source>
</reference>
<protein>
    <recommendedName>
        <fullName evidence="3">TonB-dependent receptor plug domain-containing protein</fullName>
    </recommendedName>
</protein>
<organism evidence="1 2">
    <name type="scientific">Niastella vici</name>
    <dbReference type="NCBI Taxonomy" id="1703345"/>
    <lineage>
        <taxon>Bacteria</taxon>
        <taxon>Pseudomonadati</taxon>
        <taxon>Bacteroidota</taxon>
        <taxon>Chitinophagia</taxon>
        <taxon>Chitinophagales</taxon>
        <taxon>Chitinophagaceae</taxon>
        <taxon>Niastella</taxon>
    </lineage>
</organism>
<dbReference type="EMBL" id="LVYD01000051">
    <property type="protein sequence ID" value="OQP62364.1"/>
    <property type="molecule type" value="Genomic_DNA"/>
</dbReference>
<accession>A0A1V9FVK0</accession>
<dbReference type="OrthoDB" id="7432683at2"/>
<evidence type="ECO:0008006" key="3">
    <source>
        <dbReference type="Google" id="ProtNLM"/>
    </source>
</evidence>
<dbReference type="Proteomes" id="UP000192796">
    <property type="component" value="Unassembled WGS sequence"/>
</dbReference>
<dbReference type="AlphaFoldDB" id="A0A1V9FVK0"/>
<gene>
    <name evidence="1" type="ORF">A3860_28820</name>
</gene>
<name>A0A1V9FVK0_9BACT</name>
<comment type="caution">
    <text evidence="1">The sequence shown here is derived from an EMBL/GenBank/DDBJ whole genome shotgun (WGS) entry which is preliminary data.</text>
</comment>
<dbReference type="STRING" id="1703345.A3860_28820"/>
<dbReference type="InterPro" id="IPR008969">
    <property type="entry name" value="CarboxyPept-like_regulatory"/>
</dbReference>
<dbReference type="Gene3D" id="2.60.40.1120">
    <property type="entry name" value="Carboxypeptidase-like, regulatory domain"/>
    <property type="match status" value="1"/>
</dbReference>
<sequence>MSKAVQLHIPEPCHENWQNMTPQEQGRFCGSCQKIVVDFSVMSDKEILNYISSASTQVCGRFANDQLKRELSVAENKRRFSWAYIWNVLLATFLVTESYAQGEPVMKKKPVTTNKPVLPNALPTMGTIAIVEPVELSLPREISGTIIGSKSKQPMSGATVMIKGTGKGVVADALGNFRIQVEQQDTVTLEISYVGYQSQTLVFDNKTNWKNVNVILFEEDVVFTGEVLVVHKVIVYRTGRCAG</sequence>
<dbReference type="Pfam" id="PF13715">
    <property type="entry name" value="CarbopepD_reg_2"/>
    <property type="match status" value="1"/>
</dbReference>
<evidence type="ECO:0000313" key="2">
    <source>
        <dbReference type="Proteomes" id="UP000192796"/>
    </source>
</evidence>
<dbReference type="SUPFAM" id="SSF49464">
    <property type="entry name" value="Carboxypeptidase regulatory domain-like"/>
    <property type="match status" value="1"/>
</dbReference>
<keyword evidence="2" id="KW-1185">Reference proteome</keyword>
<evidence type="ECO:0000313" key="1">
    <source>
        <dbReference type="EMBL" id="OQP62364.1"/>
    </source>
</evidence>
<proteinExistence type="predicted"/>
<dbReference type="RefSeq" id="WP_081149329.1">
    <property type="nucleotide sequence ID" value="NZ_LVYD01000051.1"/>
</dbReference>